<evidence type="ECO:0000313" key="6">
    <source>
        <dbReference type="EMBL" id="WAI00119.1"/>
    </source>
</evidence>
<keyword evidence="1 3" id="KW-0129">CBS domain</keyword>
<dbReference type="PANTHER" id="PTHR43080">
    <property type="entry name" value="CBS DOMAIN-CONTAINING PROTEIN CBSX3, MITOCHONDRIAL"/>
    <property type="match status" value="1"/>
</dbReference>
<dbReference type="SMART" id="SM00387">
    <property type="entry name" value="HATPase_c"/>
    <property type="match status" value="1"/>
</dbReference>
<organism evidence="6 7">
    <name type="scientific">Methanogenium organophilum</name>
    <dbReference type="NCBI Taxonomy" id="2199"/>
    <lineage>
        <taxon>Archaea</taxon>
        <taxon>Methanobacteriati</taxon>
        <taxon>Methanobacteriota</taxon>
        <taxon>Stenosarchaea group</taxon>
        <taxon>Methanomicrobia</taxon>
        <taxon>Methanomicrobiales</taxon>
        <taxon>Methanomicrobiaceae</taxon>
        <taxon>Methanogenium</taxon>
    </lineage>
</organism>
<evidence type="ECO:0000313" key="7">
    <source>
        <dbReference type="Proteomes" id="UP001163096"/>
    </source>
</evidence>
<evidence type="ECO:0000256" key="2">
    <source>
        <dbReference type="ARBA" id="ARBA00023167"/>
    </source>
</evidence>
<dbReference type="InterPro" id="IPR003594">
    <property type="entry name" value="HATPase_dom"/>
</dbReference>
<dbReference type="Pfam" id="PF00571">
    <property type="entry name" value="CBS"/>
    <property type="match status" value="2"/>
</dbReference>
<dbReference type="RefSeq" id="WP_268185292.1">
    <property type="nucleotide sequence ID" value="NZ_CP113361.1"/>
</dbReference>
<dbReference type="Gene3D" id="3.30.565.10">
    <property type="entry name" value="Histidine kinase-like ATPase, C-terminal domain"/>
    <property type="match status" value="1"/>
</dbReference>
<keyword evidence="2" id="KW-0486">Methionine biosynthesis</keyword>
<evidence type="ECO:0000259" key="4">
    <source>
        <dbReference type="PROSITE" id="PS50109"/>
    </source>
</evidence>
<dbReference type="InterPro" id="IPR051257">
    <property type="entry name" value="Diverse_CBS-Domain"/>
</dbReference>
<evidence type="ECO:0000259" key="5">
    <source>
        <dbReference type="PROSITE" id="PS51371"/>
    </source>
</evidence>
<sequence>MIPEDHSPPVTIAAQVLITTVMTKDLVFVSPDVSISVAAARMAEEGTGSCLVMDEGMLRGIITEQDLARKVVAGMLSAGETPVSRIMSSPVITIGAENTVGDAADLMVTHQIRRTVVEDDGLPIGIVTARDVLGFASRMNTILQEISGMYGTLMFLDHDMEVLWVNKQHEGGGTDGEGAVHCYELLHGSLRPCPGCPLFLSCDTSGEKVRTSEIIDRDHRIWQVQCHPVSWRGGAVIGVIESAIEVTNERELEQTLRDHQNQLHIAAESADVETWYCRADGKGMVFGSEGGVVFAPECRFSGIGELYGYLQPRLHPDDMRLLRAMVDGFIKGRKHSAEVRLRMLVPGGGWRWIRTVGRVIETAQDGTAVTIAGANIDITDLTNYRAAIQRVNKKLNLLASVTRHDVLNQVSAIMLAGELLEMDGYLDGGSELAENIGRILSSAGTIERQILFTKEYRGLGEADPEWQNVCLLVEKAADEFGPNLLSVTMSCACEGLEIYADPMFGHVLFNLIDNAIRHGVDTSHITIGFSDTRDGGRLIIEDDGRGVRDDIKEQIFARGYGHNTGLGLFLSREILDITGISIRECGEFGRGARFEMFIPHCGYRFV</sequence>
<dbReference type="InterPro" id="IPR001610">
    <property type="entry name" value="PAC"/>
</dbReference>
<dbReference type="Proteomes" id="UP001163096">
    <property type="component" value="Chromosome"/>
</dbReference>
<reference evidence="6" key="1">
    <citation type="submission" date="2022-11" db="EMBL/GenBank/DDBJ databases">
        <title>Complete genome sequence of Methanogenium organophilum DSM 3596.</title>
        <authorList>
            <person name="Chen S.-C."/>
            <person name="Lai S.-J."/>
            <person name="You Y.-T."/>
        </authorList>
    </citation>
    <scope>NUCLEOTIDE SEQUENCE</scope>
    <source>
        <strain evidence="6">DSM 3596</strain>
    </source>
</reference>
<proteinExistence type="predicted"/>
<dbReference type="Pfam" id="PF02518">
    <property type="entry name" value="HATPase_c"/>
    <property type="match status" value="1"/>
</dbReference>
<dbReference type="GeneID" id="76834768"/>
<dbReference type="EMBL" id="CP113361">
    <property type="protein sequence ID" value="WAI00119.1"/>
    <property type="molecule type" value="Genomic_DNA"/>
</dbReference>
<dbReference type="SUPFAM" id="SSF54631">
    <property type="entry name" value="CBS-domain pair"/>
    <property type="match status" value="1"/>
</dbReference>
<dbReference type="InterPro" id="IPR035965">
    <property type="entry name" value="PAS-like_dom_sf"/>
</dbReference>
<accession>A0A9X9S1F7</accession>
<feature type="domain" description="Histidine kinase" evidence="4">
    <location>
        <begin position="506"/>
        <end position="602"/>
    </location>
</feature>
<protein>
    <submittedName>
        <fullName evidence="6">CBS domain-containing protein</fullName>
    </submittedName>
</protein>
<dbReference type="Pfam" id="PF08447">
    <property type="entry name" value="PAS_3"/>
    <property type="match status" value="1"/>
</dbReference>
<name>A0A9X9S1F7_METOG</name>
<dbReference type="SUPFAM" id="SSF55874">
    <property type="entry name" value="ATPase domain of HSP90 chaperone/DNA topoisomerase II/histidine kinase"/>
    <property type="match status" value="1"/>
</dbReference>
<dbReference type="SUPFAM" id="SSF55785">
    <property type="entry name" value="PYP-like sensor domain (PAS domain)"/>
    <property type="match status" value="1"/>
</dbReference>
<dbReference type="SMART" id="SM00116">
    <property type="entry name" value="CBS"/>
    <property type="match status" value="2"/>
</dbReference>
<dbReference type="InterPro" id="IPR000644">
    <property type="entry name" value="CBS_dom"/>
</dbReference>
<dbReference type="CDD" id="cd00075">
    <property type="entry name" value="HATPase"/>
    <property type="match status" value="1"/>
</dbReference>
<dbReference type="KEGG" id="mou:OU421_06660"/>
<evidence type="ECO:0000256" key="1">
    <source>
        <dbReference type="ARBA" id="ARBA00023122"/>
    </source>
</evidence>
<dbReference type="PROSITE" id="PS51371">
    <property type="entry name" value="CBS"/>
    <property type="match status" value="2"/>
</dbReference>
<evidence type="ECO:0000256" key="3">
    <source>
        <dbReference type="PROSITE-ProRule" id="PRU00703"/>
    </source>
</evidence>
<keyword evidence="7" id="KW-1185">Reference proteome</keyword>
<dbReference type="InterPro" id="IPR036890">
    <property type="entry name" value="HATPase_C_sf"/>
</dbReference>
<dbReference type="PROSITE" id="PS50109">
    <property type="entry name" value="HIS_KIN"/>
    <property type="match status" value="1"/>
</dbReference>
<feature type="domain" description="CBS" evidence="5">
    <location>
        <begin position="87"/>
        <end position="142"/>
    </location>
</feature>
<feature type="domain" description="CBS" evidence="5">
    <location>
        <begin position="22"/>
        <end position="77"/>
    </location>
</feature>
<dbReference type="GO" id="GO:0009086">
    <property type="term" value="P:methionine biosynthetic process"/>
    <property type="evidence" value="ECO:0007669"/>
    <property type="project" value="UniProtKB-KW"/>
</dbReference>
<dbReference type="InterPro" id="IPR046342">
    <property type="entry name" value="CBS_dom_sf"/>
</dbReference>
<dbReference type="InterPro" id="IPR005467">
    <property type="entry name" value="His_kinase_dom"/>
</dbReference>
<gene>
    <name evidence="6" type="ORF">OU421_06660</name>
</gene>
<keyword evidence="2" id="KW-0028">Amino-acid biosynthesis</keyword>
<dbReference type="InterPro" id="IPR013655">
    <property type="entry name" value="PAS_fold_3"/>
</dbReference>
<dbReference type="PANTHER" id="PTHR43080:SF2">
    <property type="entry name" value="CBS DOMAIN-CONTAINING PROTEIN"/>
    <property type="match status" value="1"/>
</dbReference>
<dbReference type="Gene3D" id="3.10.580.10">
    <property type="entry name" value="CBS-domain"/>
    <property type="match status" value="1"/>
</dbReference>
<dbReference type="Gene3D" id="3.30.450.20">
    <property type="entry name" value="PAS domain"/>
    <property type="match status" value="2"/>
</dbReference>
<dbReference type="SMART" id="SM00086">
    <property type="entry name" value="PAC"/>
    <property type="match status" value="1"/>
</dbReference>
<dbReference type="AlphaFoldDB" id="A0A9X9S1F7"/>